<dbReference type="EMBL" id="HE965806">
    <property type="protein sequence ID" value="CCJ53967.1"/>
    <property type="molecule type" value="Genomic_DNA"/>
</dbReference>
<dbReference type="InterPro" id="IPR006913">
    <property type="entry name" value="CENP-V/GFA"/>
</dbReference>
<dbReference type="PANTHER" id="PTHR33337">
    <property type="entry name" value="GFA DOMAIN-CONTAINING PROTEIN"/>
    <property type="match status" value="1"/>
</dbReference>
<keyword evidence="2" id="KW-0479">Metal-binding</keyword>
<protein>
    <recommendedName>
        <fullName evidence="5">CENP-V/GFA domain-containing protein</fullName>
    </recommendedName>
</protein>
<accession>A0A0C6P728</accession>
<evidence type="ECO:0000256" key="3">
    <source>
        <dbReference type="ARBA" id="ARBA00022833"/>
    </source>
</evidence>
<dbReference type="KEGG" id="bbh:BN112_2050"/>
<evidence type="ECO:0000256" key="1">
    <source>
        <dbReference type="ARBA" id="ARBA00005495"/>
    </source>
</evidence>
<keyword evidence="3" id="KW-0862">Zinc</keyword>
<gene>
    <name evidence="6" type="ORF">BN112_2050</name>
</gene>
<evidence type="ECO:0000256" key="4">
    <source>
        <dbReference type="ARBA" id="ARBA00023239"/>
    </source>
</evidence>
<dbReference type="GO" id="GO:0046872">
    <property type="term" value="F:metal ion binding"/>
    <property type="evidence" value="ECO:0007669"/>
    <property type="project" value="UniProtKB-KW"/>
</dbReference>
<dbReference type="PROSITE" id="PS51891">
    <property type="entry name" value="CENP_V_GFA"/>
    <property type="match status" value="1"/>
</dbReference>
<reference evidence="6 7" key="1">
    <citation type="journal article" date="2012" name="BMC Genomics">
        <title>Comparative genomics of the classical Bordetella subspecies: the evolution and exchange of virulence-associated diversity amongst closely related pathogens.</title>
        <authorList>
            <person name="Park J."/>
            <person name="Zhang Y."/>
            <person name="Buboltz A.M."/>
            <person name="Zhang X."/>
            <person name="Schuster S.C."/>
            <person name="Ahuja U."/>
            <person name="Liu M."/>
            <person name="Miller J.F."/>
            <person name="Sebaihia M."/>
            <person name="Bentley S.D."/>
            <person name="Parkhill J."/>
            <person name="Harvill E.T."/>
        </authorList>
    </citation>
    <scope>NUCLEOTIDE SEQUENCE [LARGE SCALE GENOMIC DNA]</scope>
    <source>
        <strain evidence="6 7">253</strain>
    </source>
</reference>
<dbReference type="HOGENOM" id="CLU_055491_6_2_4"/>
<dbReference type="Gene3D" id="3.90.1590.10">
    <property type="entry name" value="glutathione-dependent formaldehyde- activating enzyme (gfa)"/>
    <property type="match status" value="1"/>
</dbReference>
<evidence type="ECO:0000259" key="5">
    <source>
        <dbReference type="PROSITE" id="PS51891"/>
    </source>
</evidence>
<evidence type="ECO:0000256" key="2">
    <source>
        <dbReference type="ARBA" id="ARBA00022723"/>
    </source>
</evidence>
<dbReference type="Pfam" id="PF04828">
    <property type="entry name" value="GFA"/>
    <property type="match status" value="1"/>
</dbReference>
<name>A0A0C6P728_BORBO</name>
<dbReference type="RefSeq" id="WP_015064287.1">
    <property type="nucleotide sequence ID" value="NC_019382.1"/>
</dbReference>
<dbReference type="GO" id="GO:0016846">
    <property type="term" value="F:carbon-sulfur lyase activity"/>
    <property type="evidence" value="ECO:0007669"/>
    <property type="project" value="InterPro"/>
</dbReference>
<proteinExistence type="inferred from homology"/>
<feature type="domain" description="CENP-V/GFA" evidence="5">
    <location>
        <begin position="16"/>
        <end position="133"/>
    </location>
</feature>
<dbReference type="AlphaFoldDB" id="A0A0C6P728"/>
<dbReference type="InterPro" id="IPR011057">
    <property type="entry name" value="Mss4-like_sf"/>
</dbReference>
<organism evidence="6 7">
    <name type="scientific">Bordetella bronchiseptica 253</name>
    <dbReference type="NCBI Taxonomy" id="568707"/>
    <lineage>
        <taxon>Bacteria</taxon>
        <taxon>Pseudomonadati</taxon>
        <taxon>Pseudomonadota</taxon>
        <taxon>Betaproteobacteria</taxon>
        <taxon>Burkholderiales</taxon>
        <taxon>Alcaligenaceae</taxon>
        <taxon>Bordetella</taxon>
    </lineage>
</organism>
<evidence type="ECO:0000313" key="6">
    <source>
        <dbReference type="EMBL" id="CCJ53967.1"/>
    </source>
</evidence>
<keyword evidence="4" id="KW-0456">Lyase</keyword>
<sequence length="148" mass="15641">MSPAPAAGTPADIHTYTGGCLCQAVRFRATGPLLAAATCHCRECQYLSGGAPAHALLLPAGALRLERGAPREYHYRSAAGRRVMRSFCADCGTPLFGHTEDAGYTIIRAGALDEPARFANQLTVWTASAPPWHDIDTAHPHFAGNAPS</sequence>
<evidence type="ECO:0000313" key="7">
    <source>
        <dbReference type="Proteomes" id="UP000007564"/>
    </source>
</evidence>
<dbReference type="PANTHER" id="PTHR33337:SF40">
    <property type="entry name" value="CENP-V_GFA DOMAIN-CONTAINING PROTEIN-RELATED"/>
    <property type="match status" value="1"/>
</dbReference>
<dbReference type="OrthoDB" id="327703at2"/>
<dbReference type="Proteomes" id="UP000007564">
    <property type="component" value="Chromosome"/>
</dbReference>
<dbReference type="SUPFAM" id="SSF51316">
    <property type="entry name" value="Mss4-like"/>
    <property type="match status" value="1"/>
</dbReference>
<comment type="similarity">
    <text evidence="1">Belongs to the Gfa family.</text>
</comment>